<sequence length="444" mass="45728">MSPTGRMGPEPSAAAGGRLRTVSTPPPAPPAVLVLSMHTSPLDDPGEGDAGGMNVYVRQLSRALAAAGASVVVATRSVTGALWRQEDEGVVVWGVPAGDPGAAKEDLPALVPAFAEAVASRLADEGVTPQVVHSHYWLSGLVARRLVAAGGAAEDAVWAHTMHTMGATKNAEVAAEAGAPPEPPARIEGERAVLRAVDLAVVSTRREAQQVQAEGADPAVVRVIPPGVDAATFHPVPDAERTTLRVAARRDLGLGPDASLLVQAGRWQPAKGQLVLLEAVEHLHARGVAAHALFVGGPSGSGDAEELPRRIEASPVRHLLHAHGAVPPEQLARLFHAADLVVVPSRTESFGLVAAEAMACGVPVVAARVGGLPEAVGSAGVLVDGHDPADWARTLAALLADPAARGRLREAGARRGEQLTWAAAASAHLDAYRETDPRSPDDRP</sequence>
<reference evidence="7 8" key="1">
    <citation type="submission" date="2017-12" db="EMBL/GenBank/DDBJ databases">
        <title>Phylogenetic diversity of female urinary microbiome.</title>
        <authorList>
            <person name="Thomas-White K."/>
            <person name="Wolfe A.J."/>
        </authorList>
    </citation>
    <scope>NUCLEOTIDE SEQUENCE [LARGE SCALE GENOMIC DNA]</scope>
    <source>
        <strain evidence="7 8">UMB1298</strain>
    </source>
</reference>
<organism evidence="7 8">
    <name type="scientific">Kytococcus schroeteri</name>
    <dbReference type="NCBI Taxonomy" id="138300"/>
    <lineage>
        <taxon>Bacteria</taxon>
        <taxon>Bacillati</taxon>
        <taxon>Actinomycetota</taxon>
        <taxon>Actinomycetes</taxon>
        <taxon>Micrococcales</taxon>
        <taxon>Kytococcaceae</taxon>
        <taxon>Kytococcus</taxon>
    </lineage>
</organism>
<dbReference type="GO" id="GO:1901137">
    <property type="term" value="P:carbohydrate derivative biosynthetic process"/>
    <property type="evidence" value="ECO:0007669"/>
    <property type="project" value="UniProtKB-ARBA"/>
</dbReference>
<evidence type="ECO:0000256" key="2">
    <source>
        <dbReference type="ARBA" id="ARBA00022676"/>
    </source>
</evidence>
<dbReference type="SUPFAM" id="SSF53756">
    <property type="entry name" value="UDP-Glycosyltransferase/glycogen phosphorylase"/>
    <property type="match status" value="1"/>
</dbReference>
<feature type="domain" description="Glycosyl transferase family 1" evidence="5">
    <location>
        <begin position="249"/>
        <end position="414"/>
    </location>
</feature>
<evidence type="ECO:0000259" key="6">
    <source>
        <dbReference type="Pfam" id="PF13579"/>
    </source>
</evidence>
<name>A0A2I1P992_9MICO</name>
<dbReference type="Pfam" id="PF00534">
    <property type="entry name" value="Glycos_transf_1"/>
    <property type="match status" value="1"/>
</dbReference>
<feature type="region of interest" description="Disordered" evidence="4">
    <location>
        <begin position="1"/>
        <end position="33"/>
    </location>
</feature>
<dbReference type="Pfam" id="PF13579">
    <property type="entry name" value="Glyco_trans_4_4"/>
    <property type="match status" value="1"/>
</dbReference>
<evidence type="ECO:0000313" key="8">
    <source>
        <dbReference type="Proteomes" id="UP000234206"/>
    </source>
</evidence>
<dbReference type="EMBL" id="PKIZ01000017">
    <property type="protein sequence ID" value="PKZ41209.1"/>
    <property type="molecule type" value="Genomic_DNA"/>
</dbReference>
<dbReference type="PANTHER" id="PTHR45947:SF3">
    <property type="entry name" value="SULFOQUINOVOSYL TRANSFERASE SQD2"/>
    <property type="match status" value="1"/>
</dbReference>
<keyword evidence="2" id="KW-0328">Glycosyltransferase</keyword>
<evidence type="ECO:0000256" key="4">
    <source>
        <dbReference type="SAM" id="MobiDB-lite"/>
    </source>
</evidence>
<evidence type="ECO:0000256" key="1">
    <source>
        <dbReference type="ARBA" id="ARBA00021292"/>
    </source>
</evidence>
<feature type="domain" description="Glycosyltransferase subfamily 4-like N-terminal" evidence="6">
    <location>
        <begin position="51"/>
        <end position="227"/>
    </location>
</feature>
<dbReference type="InterPro" id="IPR001296">
    <property type="entry name" value="Glyco_trans_1"/>
</dbReference>
<dbReference type="InterPro" id="IPR050194">
    <property type="entry name" value="Glycosyltransferase_grp1"/>
</dbReference>
<accession>A0A2I1P992</accession>
<evidence type="ECO:0000313" key="7">
    <source>
        <dbReference type="EMBL" id="PKZ41209.1"/>
    </source>
</evidence>
<gene>
    <name evidence="7" type="ORF">CYJ76_09175</name>
</gene>
<dbReference type="Proteomes" id="UP000234206">
    <property type="component" value="Unassembled WGS sequence"/>
</dbReference>
<comment type="caution">
    <text evidence="7">The sequence shown here is derived from an EMBL/GenBank/DDBJ whole genome shotgun (WGS) entry which is preliminary data.</text>
</comment>
<dbReference type="Gene3D" id="3.40.50.2000">
    <property type="entry name" value="Glycogen Phosphorylase B"/>
    <property type="match status" value="2"/>
</dbReference>
<evidence type="ECO:0000259" key="5">
    <source>
        <dbReference type="Pfam" id="PF00534"/>
    </source>
</evidence>
<proteinExistence type="predicted"/>
<keyword evidence="3 7" id="KW-0808">Transferase</keyword>
<protein>
    <recommendedName>
        <fullName evidence="1">D-inositol 3-phosphate glycosyltransferase</fullName>
    </recommendedName>
</protein>
<keyword evidence="8" id="KW-1185">Reference proteome</keyword>
<dbReference type="AlphaFoldDB" id="A0A2I1P992"/>
<dbReference type="InterPro" id="IPR028098">
    <property type="entry name" value="Glyco_trans_4-like_N"/>
</dbReference>
<evidence type="ECO:0000256" key="3">
    <source>
        <dbReference type="ARBA" id="ARBA00022679"/>
    </source>
</evidence>
<dbReference type="GO" id="GO:0016758">
    <property type="term" value="F:hexosyltransferase activity"/>
    <property type="evidence" value="ECO:0007669"/>
    <property type="project" value="TreeGrafter"/>
</dbReference>
<dbReference type="PANTHER" id="PTHR45947">
    <property type="entry name" value="SULFOQUINOVOSYL TRANSFERASE SQD2"/>
    <property type="match status" value="1"/>
</dbReference>